<keyword evidence="1" id="KW-0812">Transmembrane</keyword>
<evidence type="ECO:0000313" key="3">
    <source>
        <dbReference type="Proteomes" id="UP000694892"/>
    </source>
</evidence>
<reference evidence="3" key="1">
    <citation type="journal article" date="2016" name="Nature">
        <title>Genome evolution in the allotetraploid frog Xenopus laevis.</title>
        <authorList>
            <person name="Session A.M."/>
            <person name="Uno Y."/>
            <person name="Kwon T."/>
            <person name="Chapman J.A."/>
            <person name="Toyoda A."/>
            <person name="Takahashi S."/>
            <person name="Fukui A."/>
            <person name="Hikosaka A."/>
            <person name="Suzuki A."/>
            <person name="Kondo M."/>
            <person name="van Heeringen S.J."/>
            <person name="Quigley I."/>
            <person name="Heinz S."/>
            <person name="Ogino H."/>
            <person name="Ochi H."/>
            <person name="Hellsten U."/>
            <person name="Lyons J.B."/>
            <person name="Simakov O."/>
            <person name="Putnam N."/>
            <person name="Stites J."/>
            <person name="Kuroki Y."/>
            <person name="Tanaka T."/>
            <person name="Michiue T."/>
            <person name="Watanabe M."/>
            <person name="Bogdanovic O."/>
            <person name="Lister R."/>
            <person name="Georgiou G."/>
            <person name="Paranjpe S.S."/>
            <person name="van Kruijsbergen I."/>
            <person name="Shu S."/>
            <person name="Carlson J."/>
            <person name="Kinoshita T."/>
            <person name="Ohta Y."/>
            <person name="Mawaribuchi S."/>
            <person name="Jenkins J."/>
            <person name="Grimwood J."/>
            <person name="Schmutz J."/>
            <person name="Mitros T."/>
            <person name="Mozaffari S.V."/>
            <person name="Suzuki Y."/>
            <person name="Haramoto Y."/>
            <person name="Yamamoto T.S."/>
            <person name="Takagi C."/>
            <person name="Heald R."/>
            <person name="Miller K."/>
            <person name="Haudenschild C."/>
            <person name="Kitzman J."/>
            <person name="Nakayama T."/>
            <person name="Izutsu Y."/>
            <person name="Robert J."/>
            <person name="Fortriede J."/>
            <person name="Burns K."/>
            <person name="Lotay V."/>
            <person name="Karimi K."/>
            <person name="Yasuoka Y."/>
            <person name="Dichmann D.S."/>
            <person name="Flajnik M.F."/>
            <person name="Houston D.W."/>
            <person name="Shendure J."/>
            <person name="DuPasquier L."/>
            <person name="Vize P.D."/>
            <person name="Zorn A.M."/>
            <person name="Ito M."/>
            <person name="Marcotte E.M."/>
            <person name="Wallingford J.B."/>
            <person name="Ito Y."/>
            <person name="Asashima M."/>
            <person name="Ueno N."/>
            <person name="Matsuda Y."/>
            <person name="Veenstra G.J."/>
            <person name="Fujiyama A."/>
            <person name="Harland R.M."/>
            <person name="Taira M."/>
            <person name="Rokhsar D.S."/>
        </authorList>
    </citation>
    <scope>NUCLEOTIDE SEQUENCE [LARGE SCALE GENOMIC DNA]</scope>
    <source>
        <strain evidence="3">J</strain>
    </source>
</reference>
<protein>
    <submittedName>
        <fullName evidence="2">Uncharacterized protein</fullName>
    </submittedName>
</protein>
<feature type="transmembrane region" description="Helical" evidence="1">
    <location>
        <begin position="82"/>
        <end position="100"/>
    </location>
</feature>
<sequence>MVLGITHKRHMIPAPPAVSSVPNTDAPQSRHHILRKQNFFKPFGKLCIPFHSIPQTANARVCSLPGSNGMERNAAFSVRLKCAHVYAAIFSFTAVPYFTIFPLPPLPLIQCGALIVGANLIAFKGSGRNFCL</sequence>
<organism evidence="2 3">
    <name type="scientific">Xenopus laevis</name>
    <name type="common">African clawed frog</name>
    <dbReference type="NCBI Taxonomy" id="8355"/>
    <lineage>
        <taxon>Eukaryota</taxon>
        <taxon>Metazoa</taxon>
        <taxon>Chordata</taxon>
        <taxon>Craniata</taxon>
        <taxon>Vertebrata</taxon>
        <taxon>Euteleostomi</taxon>
        <taxon>Amphibia</taxon>
        <taxon>Batrachia</taxon>
        <taxon>Anura</taxon>
        <taxon>Pipoidea</taxon>
        <taxon>Pipidae</taxon>
        <taxon>Xenopodinae</taxon>
        <taxon>Xenopus</taxon>
        <taxon>Xenopus</taxon>
    </lineage>
</organism>
<accession>A0A974HHI4</accession>
<feature type="transmembrane region" description="Helical" evidence="1">
    <location>
        <begin position="106"/>
        <end position="123"/>
    </location>
</feature>
<dbReference type="Proteomes" id="UP000694892">
    <property type="component" value="Chromosome 5S"/>
</dbReference>
<gene>
    <name evidence="2" type="ORF">XELAEV_18029395mg</name>
</gene>
<dbReference type="AlphaFoldDB" id="A0A974HHI4"/>
<keyword evidence="1" id="KW-0472">Membrane</keyword>
<evidence type="ECO:0000313" key="2">
    <source>
        <dbReference type="EMBL" id="OCT78287.1"/>
    </source>
</evidence>
<name>A0A974HHI4_XENLA</name>
<evidence type="ECO:0000256" key="1">
    <source>
        <dbReference type="SAM" id="Phobius"/>
    </source>
</evidence>
<dbReference type="EMBL" id="CM004475">
    <property type="protein sequence ID" value="OCT78287.1"/>
    <property type="molecule type" value="Genomic_DNA"/>
</dbReference>
<keyword evidence="1" id="KW-1133">Transmembrane helix</keyword>
<proteinExistence type="predicted"/>